<comment type="caution">
    <text evidence="3">The sequence shown here is derived from an EMBL/GenBank/DDBJ whole genome shotgun (WGS) entry which is preliminary data.</text>
</comment>
<reference evidence="3" key="2">
    <citation type="submission" date="2020-09" db="EMBL/GenBank/DDBJ databases">
        <authorList>
            <person name="Sun Q."/>
            <person name="Zhou Y."/>
        </authorList>
    </citation>
    <scope>NUCLEOTIDE SEQUENCE</scope>
    <source>
        <strain evidence="3">CGMCC 4.7308</strain>
    </source>
</reference>
<evidence type="ECO:0000313" key="3">
    <source>
        <dbReference type="EMBL" id="GGL88431.1"/>
    </source>
</evidence>
<dbReference type="AlphaFoldDB" id="A0A917WBY9"/>
<dbReference type="InterPro" id="IPR050791">
    <property type="entry name" value="Aldo-Keto_reductase"/>
</dbReference>
<reference evidence="3" key="1">
    <citation type="journal article" date="2014" name="Int. J. Syst. Evol. Microbiol.">
        <title>Complete genome sequence of Corynebacterium casei LMG S-19264T (=DSM 44701T), isolated from a smear-ripened cheese.</title>
        <authorList>
            <consortium name="US DOE Joint Genome Institute (JGI-PGF)"/>
            <person name="Walter F."/>
            <person name="Albersmeier A."/>
            <person name="Kalinowski J."/>
            <person name="Ruckert C."/>
        </authorList>
    </citation>
    <scope>NUCLEOTIDE SEQUENCE</scope>
    <source>
        <strain evidence="3">CGMCC 4.7308</strain>
    </source>
</reference>
<dbReference type="SUPFAM" id="SSF51430">
    <property type="entry name" value="NAD(P)-linked oxidoreductase"/>
    <property type="match status" value="1"/>
</dbReference>
<dbReference type="Proteomes" id="UP000655208">
    <property type="component" value="Unassembled WGS sequence"/>
</dbReference>
<dbReference type="NCBIfam" id="NF007695">
    <property type="entry name" value="PRK10376.1"/>
    <property type="match status" value="1"/>
</dbReference>
<dbReference type="CDD" id="cd19088">
    <property type="entry name" value="AKR_AKR13B1"/>
    <property type="match status" value="1"/>
</dbReference>
<dbReference type="Gene3D" id="3.20.20.100">
    <property type="entry name" value="NADP-dependent oxidoreductase domain"/>
    <property type="match status" value="1"/>
</dbReference>
<dbReference type="Pfam" id="PF00248">
    <property type="entry name" value="Aldo_ket_red"/>
    <property type="match status" value="1"/>
</dbReference>
<dbReference type="PANTHER" id="PTHR43625:SF40">
    <property type="entry name" value="ALDO-KETO REDUCTASE YAKC [NADP(+)]"/>
    <property type="match status" value="1"/>
</dbReference>
<evidence type="ECO:0000313" key="4">
    <source>
        <dbReference type="Proteomes" id="UP000655208"/>
    </source>
</evidence>
<name>A0A917WBY9_9ACTN</name>
<gene>
    <name evidence="3" type="ORF">GCM10011594_05080</name>
</gene>
<keyword evidence="4" id="KW-1185">Reference proteome</keyword>
<dbReference type="InterPro" id="IPR023210">
    <property type="entry name" value="NADP_OxRdtase_dom"/>
</dbReference>
<dbReference type="InterPro" id="IPR020471">
    <property type="entry name" value="AKR"/>
</dbReference>
<keyword evidence="1" id="KW-0560">Oxidoreductase</keyword>
<feature type="domain" description="NADP-dependent oxidoreductase" evidence="2">
    <location>
        <begin position="25"/>
        <end position="293"/>
    </location>
</feature>
<organism evidence="3 4">
    <name type="scientific">Nakamurella endophytica</name>
    <dbReference type="NCBI Taxonomy" id="1748367"/>
    <lineage>
        <taxon>Bacteria</taxon>
        <taxon>Bacillati</taxon>
        <taxon>Actinomycetota</taxon>
        <taxon>Actinomycetes</taxon>
        <taxon>Nakamurellales</taxon>
        <taxon>Nakamurellaceae</taxon>
        <taxon>Nakamurella</taxon>
    </lineage>
</organism>
<dbReference type="GO" id="GO:0016491">
    <property type="term" value="F:oxidoreductase activity"/>
    <property type="evidence" value="ECO:0007669"/>
    <property type="project" value="UniProtKB-KW"/>
</dbReference>
<dbReference type="PANTHER" id="PTHR43625">
    <property type="entry name" value="AFLATOXIN B1 ALDEHYDE REDUCTASE"/>
    <property type="match status" value="1"/>
</dbReference>
<dbReference type="EMBL" id="BMNA01000001">
    <property type="protein sequence ID" value="GGL88431.1"/>
    <property type="molecule type" value="Genomic_DNA"/>
</dbReference>
<dbReference type="InterPro" id="IPR036812">
    <property type="entry name" value="NAD(P)_OxRdtase_dom_sf"/>
</dbReference>
<accession>A0A917WBY9</accession>
<sequence length="296" mass="30982">MTADATTGSAAAAGTFRLGDRTVNRMGYGAMRLSGPNIMGPPRDHDEAVAVLRTAVELGVNHIDTSDYYGPYTVNALIREALHPYPDDLVLVTKVGARRTPDGGWPPAMSRQELTGAIHENIDHLGVQAMDVVNLRMSGPGGALFTEGSLAEPFTVLLDLQQQGLVRHIGVSNVGPGPLAEARSLGPVVCVQNAYNVVDRGDDPLVDRCTADGLAFVPFFPLGGFAPLQADRFSALAGEAGLTTMQLALAWLLARSPAILTIPGTSSVAHLRENVAAAGVRLSEGDLAQLDALATA</sequence>
<proteinExistence type="predicted"/>
<evidence type="ECO:0000259" key="2">
    <source>
        <dbReference type="Pfam" id="PF00248"/>
    </source>
</evidence>
<dbReference type="RefSeq" id="WP_188939887.1">
    <property type="nucleotide sequence ID" value="NZ_BMNA01000001.1"/>
</dbReference>
<protein>
    <submittedName>
        <fullName evidence="3">Oxidoreductase</fullName>
    </submittedName>
</protein>
<dbReference type="PRINTS" id="PR00069">
    <property type="entry name" value="ALDKETRDTASE"/>
</dbReference>
<dbReference type="GO" id="GO:0005737">
    <property type="term" value="C:cytoplasm"/>
    <property type="evidence" value="ECO:0007669"/>
    <property type="project" value="TreeGrafter"/>
</dbReference>
<evidence type="ECO:0000256" key="1">
    <source>
        <dbReference type="ARBA" id="ARBA00023002"/>
    </source>
</evidence>